<feature type="compositionally biased region" description="Polar residues" evidence="1">
    <location>
        <begin position="33"/>
        <end position="47"/>
    </location>
</feature>
<evidence type="ECO:0000313" key="3">
    <source>
        <dbReference type="Proteomes" id="UP001392437"/>
    </source>
</evidence>
<organism evidence="2 3">
    <name type="scientific">Apiospora kogelbergensis</name>
    <dbReference type="NCBI Taxonomy" id="1337665"/>
    <lineage>
        <taxon>Eukaryota</taxon>
        <taxon>Fungi</taxon>
        <taxon>Dikarya</taxon>
        <taxon>Ascomycota</taxon>
        <taxon>Pezizomycotina</taxon>
        <taxon>Sordariomycetes</taxon>
        <taxon>Xylariomycetidae</taxon>
        <taxon>Amphisphaeriales</taxon>
        <taxon>Apiosporaceae</taxon>
        <taxon>Apiospora</taxon>
    </lineage>
</organism>
<accession>A0AAW0QMN3</accession>
<feature type="compositionally biased region" description="Low complexity" evidence="1">
    <location>
        <begin position="48"/>
        <end position="70"/>
    </location>
</feature>
<evidence type="ECO:0000256" key="1">
    <source>
        <dbReference type="SAM" id="MobiDB-lite"/>
    </source>
</evidence>
<comment type="caution">
    <text evidence="2">The sequence shown here is derived from an EMBL/GenBank/DDBJ whole genome shotgun (WGS) entry which is preliminary data.</text>
</comment>
<dbReference type="EMBL" id="JAQQWP010000008">
    <property type="protein sequence ID" value="KAK8106653.1"/>
    <property type="molecule type" value="Genomic_DNA"/>
</dbReference>
<feature type="region of interest" description="Disordered" evidence="1">
    <location>
        <begin position="27"/>
        <end position="75"/>
    </location>
</feature>
<keyword evidence="3" id="KW-1185">Reference proteome</keyword>
<evidence type="ECO:0000313" key="2">
    <source>
        <dbReference type="EMBL" id="KAK8106653.1"/>
    </source>
</evidence>
<dbReference type="AlphaFoldDB" id="A0AAW0QMN3"/>
<gene>
    <name evidence="2" type="ORF">PG999_010012</name>
</gene>
<protein>
    <submittedName>
        <fullName evidence="2">Uncharacterized protein</fullName>
    </submittedName>
</protein>
<dbReference type="Proteomes" id="UP001392437">
    <property type="component" value="Unassembled WGS sequence"/>
</dbReference>
<reference evidence="2 3" key="1">
    <citation type="submission" date="2023-01" db="EMBL/GenBank/DDBJ databases">
        <title>Analysis of 21 Apiospora genomes using comparative genomics revels a genus with tremendous synthesis potential of carbohydrate active enzymes and secondary metabolites.</title>
        <authorList>
            <person name="Sorensen T."/>
        </authorList>
    </citation>
    <scope>NUCLEOTIDE SEQUENCE [LARGE SCALE GENOMIC DNA]</scope>
    <source>
        <strain evidence="2 3">CBS 117206</strain>
    </source>
</reference>
<sequence length="142" mass="14980">MSYIGDALTYITGFLASPFATSPSARAAGFGAEQQQPTEESTSYFPQSATSSRISSTSSASTTISTDASSGALRPSTLTRSYTDELCIDTQLAFAPPKRSLHDSLRRAATAERRQLVADDPETKAQKLAAAKQQLLALAGGR</sequence>
<proteinExistence type="predicted"/>
<name>A0AAW0QMN3_9PEZI</name>